<evidence type="ECO:0000313" key="5">
    <source>
        <dbReference type="Proteomes" id="UP000054018"/>
    </source>
</evidence>
<dbReference type="STRING" id="765257.A0A0C9Z934"/>
<gene>
    <name evidence="4" type="ORF">PISMIDRAFT_170221</name>
</gene>
<proteinExistence type="predicted"/>
<reference evidence="4 5" key="1">
    <citation type="submission" date="2014-04" db="EMBL/GenBank/DDBJ databases">
        <authorList>
            <consortium name="DOE Joint Genome Institute"/>
            <person name="Kuo A."/>
            <person name="Kohler A."/>
            <person name="Costa M.D."/>
            <person name="Nagy L.G."/>
            <person name="Floudas D."/>
            <person name="Copeland A."/>
            <person name="Barry K.W."/>
            <person name="Cichocki N."/>
            <person name="Veneault-Fourrey C."/>
            <person name="LaButti K."/>
            <person name="Lindquist E.A."/>
            <person name="Lipzen A."/>
            <person name="Lundell T."/>
            <person name="Morin E."/>
            <person name="Murat C."/>
            <person name="Sun H."/>
            <person name="Tunlid A."/>
            <person name="Henrissat B."/>
            <person name="Grigoriev I.V."/>
            <person name="Hibbett D.S."/>
            <person name="Martin F."/>
            <person name="Nordberg H.P."/>
            <person name="Cantor M.N."/>
            <person name="Hua S.X."/>
        </authorList>
    </citation>
    <scope>NUCLEOTIDE SEQUENCE [LARGE SCALE GENOMIC DNA]</scope>
    <source>
        <strain evidence="4 5">441</strain>
    </source>
</reference>
<evidence type="ECO:0000313" key="4">
    <source>
        <dbReference type="EMBL" id="KIK18947.1"/>
    </source>
</evidence>
<keyword evidence="2" id="KW-0812">Transmembrane</keyword>
<feature type="chain" id="PRO_5002223604" evidence="3">
    <location>
        <begin position="18"/>
        <end position="245"/>
    </location>
</feature>
<keyword evidence="5" id="KW-1185">Reference proteome</keyword>
<reference evidence="5" key="2">
    <citation type="submission" date="2015-01" db="EMBL/GenBank/DDBJ databases">
        <title>Evolutionary Origins and Diversification of the Mycorrhizal Mutualists.</title>
        <authorList>
            <consortium name="DOE Joint Genome Institute"/>
            <consortium name="Mycorrhizal Genomics Consortium"/>
            <person name="Kohler A."/>
            <person name="Kuo A."/>
            <person name="Nagy L.G."/>
            <person name="Floudas D."/>
            <person name="Copeland A."/>
            <person name="Barry K.W."/>
            <person name="Cichocki N."/>
            <person name="Veneault-Fourrey C."/>
            <person name="LaButti K."/>
            <person name="Lindquist E.A."/>
            <person name="Lipzen A."/>
            <person name="Lundell T."/>
            <person name="Morin E."/>
            <person name="Murat C."/>
            <person name="Riley R."/>
            <person name="Ohm R."/>
            <person name="Sun H."/>
            <person name="Tunlid A."/>
            <person name="Henrissat B."/>
            <person name="Grigoriev I.V."/>
            <person name="Hibbett D.S."/>
            <person name="Martin F."/>
        </authorList>
    </citation>
    <scope>NUCLEOTIDE SEQUENCE [LARGE SCALE GENOMIC DNA]</scope>
    <source>
        <strain evidence="5">441</strain>
    </source>
</reference>
<accession>A0A0C9Z934</accession>
<sequence>MILATDLLSTYLLRATAQQSNATCLPQYNWMNNSQNQNPCVVASYIMGVCWNGPFDVPALGPGIYYYQVNGLPTACECSAVAYCLISACAACQNGPYFNWPSWSRNCSTAYVGYPFSIPSGTAIPQWAYQNVTSSGDFNIGLAQEVGDGPESAAPTALVTTSSTTASPTPPPTSFTLSTTLPSTQPLTTSSISFASSTSSSSTQKGAIVGGVVGGGVGLAAAATVTWFFVCRRRKIRLPRADDDE</sequence>
<name>A0A0C9Z934_9AGAM</name>
<protein>
    <submittedName>
        <fullName evidence="4">Uncharacterized protein</fullName>
    </submittedName>
</protein>
<evidence type="ECO:0000256" key="2">
    <source>
        <dbReference type="SAM" id="Phobius"/>
    </source>
</evidence>
<evidence type="ECO:0000256" key="3">
    <source>
        <dbReference type="SAM" id="SignalP"/>
    </source>
</evidence>
<dbReference type="AlphaFoldDB" id="A0A0C9Z934"/>
<dbReference type="EMBL" id="KN833794">
    <property type="protein sequence ID" value="KIK18947.1"/>
    <property type="molecule type" value="Genomic_DNA"/>
</dbReference>
<keyword evidence="3" id="KW-0732">Signal</keyword>
<keyword evidence="2" id="KW-1133">Transmembrane helix</keyword>
<dbReference type="OrthoDB" id="2526171at2759"/>
<feature type="transmembrane region" description="Helical" evidence="2">
    <location>
        <begin position="207"/>
        <end position="230"/>
    </location>
</feature>
<evidence type="ECO:0000256" key="1">
    <source>
        <dbReference type="SAM" id="MobiDB-lite"/>
    </source>
</evidence>
<feature type="signal peptide" evidence="3">
    <location>
        <begin position="1"/>
        <end position="17"/>
    </location>
</feature>
<keyword evidence="2" id="KW-0472">Membrane</keyword>
<dbReference type="Proteomes" id="UP000054018">
    <property type="component" value="Unassembled WGS sequence"/>
</dbReference>
<feature type="compositionally biased region" description="Low complexity" evidence="1">
    <location>
        <begin position="152"/>
        <end position="167"/>
    </location>
</feature>
<organism evidence="4 5">
    <name type="scientific">Pisolithus microcarpus 441</name>
    <dbReference type="NCBI Taxonomy" id="765257"/>
    <lineage>
        <taxon>Eukaryota</taxon>
        <taxon>Fungi</taxon>
        <taxon>Dikarya</taxon>
        <taxon>Basidiomycota</taxon>
        <taxon>Agaricomycotina</taxon>
        <taxon>Agaricomycetes</taxon>
        <taxon>Agaricomycetidae</taxon>
        <taxon>Boletales</taxon>
        <taxon>Sclerodermatineae</taxon>
        <taxon>Pisolithaceae</taxon>
        <taxon>Pisolithus</taxon>
    </lineage>
</organism>
<feature type="region of interest" description="Disordered" evidence="1">
    <location>
        <begin position="148"/>
        <end position="177"/>
    </location>
</feature>
<dbReference type="HOGENOM" id="CLU_053888_1_1_1"/>